<dbReference type="EMBL" id="PGFZ01000001">
    <property type="protein sequence ID" value="POZ53623.1"/>
    <property type="molecule type" value="Genomic_DNA"/>
</dbReference>
<dbReference type="EMBL" id="CP022129">
    <property type="protein sequence ID" value="ASF48191.1"/>
    <property type="molecule type" value="Genomic_DNA"/>
</dbReference>
<name>A0A1Z4C3R3_9GAMM</name>
<dbReference type="Pfam" id="PF08714">
    <property type="entry name" value="Fae"/>
    <property type="match status" value="1"/>
</dbReference>
<dbReference type="InterPro" id="IPR037075">
    <property type="entry name" value="HCHO-activating_enzyme_sf"/>
</dbReference>
<dbReference type="AlphaFoldDB" id="A0A1Z4C3R3"/>
<organism evidence="3 5">
    <name type="scientific">Methylovulum psychrotolerans</name>
    <dbReference type="NCBI Taxonomy" id="1704499"/>
    <lineage>
        <taxon>Bacteria</taxon>
        <taxon>Pseudomonadati</taxon>
        <taxon>Pseudomonadota</taxon>
        <taxon>Gammaproteobacteria</taxon>
        <taxon>Methylococcales</taxon>
        <taxon>Methylococcaceae</taxon>
        <taxon>Methylovulum</taxon>
    </lineage>
</organism>
<evidence type="ECO:0000313" key="3">
    <source>
        <dbReference type="EMBL" id="ASF48191.1"/>
    </source>
</evidence>
<feature type="domain" description="Formaldehyde-activating enzyme" evidence="2">
    <location>
        <begin position="15"/>
        <end position="177"/>
    </location>
</feature>
<keyword evidence="1" id="KW-0456">Lyase</keyword>
<dbReference type="NCBIfam" id="TIGR03126">
    <property type="entry name" value="one_C_fae"/>
    <property type="match status" value="1"/>
</dbReference>
<dbReference type="GO" id="GO:0016051">
    <property type="term" value="P:carbohydrate biosynthetic process"/>
    <property type="evidence" value="ECO:0007669"/>
    <property type="project" value="InterPro"/>
</dbReference>
<proteinExistence type="predicted"/>
<gene>
    <name evidence="3" type="primary">fae</name>
    <name evidence="4" type="synonym">fae_1</name>
    <name evidence="4" type="ORF">AADEFJLK_00658</name>
    <name evidence="3" type="ORF">CEK71_20175</name>
</gene>
<dbReference type="KEGG" id="mpsy:CEK71_20175"/>
<dbReference type="GO" id="GO:0016840">
    <property type="term" value="F:carbon-nitrogen lyase activity"/>
    <property type="evidence" value="ECO:0007669"/>
    <property type="project" value="InterPro"/>
</dbReference>
<dbReference type="SUPFAM" id="SSF54211">
    <property type="entry name" value="Ribosomal protein S5 domain 2-like"/>
    <property type="match status" value="1"/>
</dbReference>
<accession>A0A1Z4C3R3</accession>
<dbReference type="Gene3D" id="3.30.230.60">
    <property type="entry name" value="Formaldehyde-activating enzyme"/>
    <property type="match status" value="1"/>
</dbReference>
<evidence type="ECO:0000259" key="2">
    <source>
        <dbReference type="Pfam" id="PF08714"/>
    </source>
</evidence>
<keyword evidence="5" id="KW-1185">Reference proteome</keyword>
<evidence type="ECO:0000313" key="4">
    <source>
        <dbReference type="EMBL" id="POZ53623.1"/>
    </source>
</evidence>
<dbReference type="OrthoDB" id="5572268at2"/>
<sequence length="187" mass="20321">MSDLTADSIWFRTAEATVFSSDGQGTDAMPEILIGSVKGPAGQAFANLMGQTEGHTRMFAIRACNQQVRPATMIVPKVTIKSAAYVNLFGGPVQSAIADAVLDSVIAGVIPKEWANDLCIVAMVWIAPECATNPELDRKDLYRTNYEAMKLAISRAMSNSPSIDELIANRHSIVHEMYDPETGESQW</sequence>
<protein>
    <submittedName>
        <fullName evidence="3">Formaldehyde-activating enzyme</fullName>
    </submittedName>
</protein>
<dbReference type="Proteomes" id="UP000197019">
    <property type="component" value="Chromosome"/>
</dbReference>
<dbReference type="InterPro" id="IPR014826">
    <property type="entry name" value="HCHO-activating_enzyme"/>
</dbReference>
<reference evidence="3 5" key="1">
    <citation type="submission" date="2017-06" db="EMBL/GenBank/DDBJ databases">
        <title>Genome Sequencing of the methanotroph Methylovulum psychrotolerants str. HV10-M2 isolated from a high-altitude environment.</title>
        <authorList>
            <person name="Mateos-Rivera A."/>
        </authorList>
    </citation>
    <scope>NUCLEOTIDE SEQUENCE [LARGE SCALE GENOMIC DNA]</scope>
    <source>
        <strain evidence="3 5">HV10_M2</strain>
    </source>
</reference>
<evidence type="ECO:0000313" key="5">
    <source>
        <dbReference type="Proteomes" id="UP000197019"/>
    </source>
</evidence>
<evidence type="ECO:0000313" key="6">
    <source>
        <dbReference type="Proteomes" id="UP000237423"/>
    </source>
</evidence>
<dbReference type="Proteomes" id="UP000237423">
    <property type="component" value="Unassembled WGS sequence"/>
</dbReference>
<dbReference type="RefSeq" id="WP_088621061.1">
    <property type="nucleotide sequence ID" value="NZ_CP022129.1"/>
</dbReference>
<reference evidence="4 6" key="2">
    <citation type="submission" date="2017-11" db="EMBL/GenBank/DDBJ databases">
        <title>Draft Genome Sequence of Methylobacter psychrotolerans Sph1T, an Obligate Methanotroph from Low-Temperature Environments.</title>
        <authorList>
            <person name="Oshkin I.Y."/>
            <person name="Miroshnikov K."/>
            <person name="Belova S.E."/>
            <person name="Korzhenkov A."/>
            <person name="Toshchakov S.V."/>
            <person name="Dedysh S.N."/>
        </authorList>
    </citation>
    <scope>NUCLEOTIDE SEQUENCE [LARGE SCALE GENOMIC DNA]</scope>
    <source>
        <strain evidence="4 6">Sph1</strain>
    </source>
</reference>
<dbReference type="InterPro" id="IPR020568">
    <property type="entry name" value="Ribosomal_Su5_D2-typ_SF"/>
</dbReference>
<evidence type="ECO:0000256" key="1">
    <source>
        <dbReference type="ARBA" id="ARBA00023239"/>
    </source>
</evidence>